<dbReference type="InterPro" id="IPR002877">
    <property type="entry name" value="RNA_MeTrfase_FtsJ_dom"/>
</dbReference>
<dbReference type="Gene3D" id="3.40.50.150">
    <property type="entry name" value="Vaccinia Virus protein VP39"/>
    <property type="match status" value="1"/>
</dbReference>
<organism evidence="3 4">
    <name type="scientific">Grifola frondosa</name>
    <name type="common">Maitake</name>
    <name type="synonym">Polyporus frondosus</name>
    <dbReference type="NCBI Taxonomy" id="5627"/>
    <lineage>
        <taxon>Eukaryota</taxon>
        <taxon>Fungi</taxon>
        <taxon>Dikarya</taxon>
        <taxon>Basidiomycota</taxon>
        <taxon>Agaricomycotina</taxon>
        <taxon>Agaricomycetes</taxon>
        <taxon>Polyporales</taxon>
        <taxon>Grifolaceae</taxon>
        <taxon>Grifola</taxon>
    </lineage>
</organism>
<dbReference type="Proteomes" id="UP000092993">
    <property type="component" value="Unassembled WGS sequence"/>
</dbReference>
<evidence type="ECO:0000313" key="4">
    <source>
        <dbReference type="Proteomes" id="UP000092993"/>
    </source>
</evidence>
<dbReference type="OMA" id="DANSHFR"/>
<feature type="compositionally biased region" description="Polar residues" evidence="1">
    <location>
        <begin position="468"/>
        <end position="483"/>
    </location>
</feature>
<dbReference type="EMBL" id="LUGG01000002">
    <property type="protein sequence ID" value="OBZ77235.1"/>
    <property type="molecule type" value="Genomic_DNA"/>
</dbReference>
<dbReference type="STRING" id="5627.A0A1C7MK15"/>
<feature type="region of interest" description="Disordered" evidence="1">
    <location>
        <begin position="405"/>
        <end position="483"/>
    </location>
</feature>
<proteinExistence type="predicted"/>
<accession>A0A1C7MK15</accession>
<gene>
    <name evidence="3" type="ORF">A0H81_02043</name>
</gene>
<dbReference type="Pfam" id="PF01728">
    <property type="entry name" value="FtsJ"/>
    <property type="match status" value="1"/>
</dbReference>
<feature type="domain" description="Ribosomal RNA methyltransferase FtsJ" evidence="2">
    <location>
        <begin position="78"/>
        <end position="242"/>
    </location>
</feature>
<sequence>MSEITSIADVDERIAQSSVPDAPFLSLKHLYQMHPLIEERFQERRDIHLQALQYSSIRHQKGFEQVFWEINREISFRFGSGRVHTFLDLGCSPGGFSNWLLKHNCDARGLGITLPDEDANSHFRSTVPSPVPVARDVNPIIPIGGGGSVAEPFDLIIAGIFPVLENHVPWWHRVQIALAQTLIILSNVAHGGSCVMVINTKPFLWLIEVVELLSRVFVLVTTSKGGKLHRVRSSCYLICRDFKATKEEVERYTGQIRTALLRLESLPSEAAIDGPDVEATSTGTERWKQYGGDPGVDAPLISDASASDLFESECRIMLDLFEPMWAAQFNAIRDDLAYVLASHYGDNAYGQDEFAIDDASGGPESKETEQSTISPWMAMTPPQSPLSPFKSAVGVQTTGTGFDFRSHVQPPAPPSSPVVPKWRAPHRRMSTSGGPSDADEWRRRNTEAVADLGIPRKVGAGPGGGRFRSQSSAADSSTWWRQK</sequence>
<evidence type="ECO:0000259" key="2">
    <source>
        <dbReference type="Pfam" id="PF01728"/>
    </source>
</evidence>
<protein>
    <recommendedName>
        <fullName evidence="2">Ribosomal RNA methyltransferase FtsJ domain-containing protein</fullName>
    </recommendedName>
</protein>
<comment type="caution">
    <text evidence="3">The sequence shown here is derived from an EMBL/GenBank/DDBJ whole genome shotgun (WGS) entry which is preliminary data.</text>
</comment>
<evidence type="ECO:0000313" key="3">
    <source>
        <dbReference type="EMBL" id="OBZ77235.1"/>
    </source>
</evidence>
<dbReference type="AlphaFoldDB" id="A0A1C7MK15"/>
<evidence type="ECO:0000256" key="1">
    <source>
        <dbReference type="SAM" id="MobiDB-lite"/>
    </source>
</evidence>
<keyword evidence="4" id="KW-1185">Reference proteome</keyword>
<dbReference type="GO" id="GO:0008168">
    <property type="term" value="F:methyltransferase activity"/>
    <property type="evidence" value="ECO:0007669"/>
    <property type="project" value="InterPro"/>
</dbReference>
<reference evidence="3 4" key="1">
    <citation type="submission" date="2016-03" db="EMBL/GenBank/DDBJ databases">
        <title>Whole genome sequencing of Grifola frondosa 9006-11.</title>
        <authorList>
            <person name="Min B."/>
            <person name="Park H."/>
            <person name="Kim J.-G."/>
            <person name="Cho H."/>
            <person name="Oh Y.-L."/>
            <person name="Kong W.-S."/>
            <person name="Choi I.-G."/>
        </authorList>
    </citation>
    <scope>NUCLEOTIDE SEQUENCE [LARGE SCALE GENOMIC DNA]</scope>
    <source>
        <strain evidence="3 4">9006-11</strain>
    </source>
</reference>
<dbReference type="InterPro" id="IPR029063">
    <property type="entry name" value="SAM-dependent_MTases_sf"/>
</dbReference>
<dbReference type="GO" id="GO:0032259">
    <property type="term" value="P:methylation"/>
    <property type="evidence" value="ECO:0007669"/>
    <property type="project" value="InterPro"/>
</dbReference>
<name>A0A1C7MK15_GRIFR</name>
<dbReference type="OrthoDB" id="417125at2759"/>
<dbReference type="SUPFAM" id="SSF53335">
    <property type="entry name" value="S-adenosyl-L-methionine-dependent methyltransferases"/>
    <property type="match status" value="1"/>
</dbReference>